<gene>
    <name evidence="3" type="ORF">BKA15_000691</name>
</gene>
<evidence type="ECO:0000313" key="3">
    <source>
        <dbReference type="EMBL" id="NYE69362.1"/>
    </source>
</evidence>
<evidence type="ECO:0000259" key="2">
    <source>
        <dbReference type="PROSITE" id="PS50943"/>
    </source>
</evidence>
<dbReference type="SMART" id="SM00530">
    <property type="entry name" value="HTH_XRE"/>
    <property type="match status" value="1"/>
</dbReference>
<dbReference type="GO" id="GO:0005829">
    <property type="term" value="C:cytosol"/>
    <property type="evidence" value="ECO:0007669"/>
    <property type="project" value="TreeGrafter"/>
</dbReference>
<organism evidence="3 4">
    <name type="scientific">Microlunatus parietis</name>
    <dbReference type="NCBI Taxonomy" id="682979"/>
    <lineage>
        <taxon>Bacteria</taxon>
        <taxon>Bacillati</taxon>
        <taxon>Actinomycetota</taxon>
        <taxon>Actinomycetes</taxon>
        <taxon>Propionibacteriales</taxon>
        <taxon>Propionibacteriaceae</taxon>
        <taxon>Microlunatus</taxon>
    </lineage>
</organism>
<reference evidence="3 4" key="1">
    <citation type="submission" date="2020-07" db="EMBL/GenBank/DDBJ databases">
        <title>Sequencing the genomes of 1000 actinobacteria strains.</title>
        <authorList>
            <person name="Klenk H.-P."/>
        </authorList>
    </citation>
    <scope>NUCLEOTIDE SEQUENCE [LARGE SCALE GENOMIC DNA]</scope>
    <source>
        <strain evidence="3 4">DSM 22083</strain>
    </source>
</reference>
<dbReference type="GO" id="GO:0003677">
    <property type="term" value="F:DNA binding"/>
    <property type="evidence" value="ECO:0007669"/>
    <property type="project" value="UniProtKB-KW"/>
</dbReference>
<feature type="domain" description="HTH cro/C1-type" evidence="2">
    <location>
        <begin position="45"/>
        <end position="99"/>
    </location>
</feature>
<sequence length="100" mass="10687">MPKSFDQLAAGAADGWSEDAKQVHAAASEVFEREMTVQSEFGLMLAAAREEQQMTQQALAAAAGVRQPEISRIENGQANPTLETLARLTAALGKRLTLTS</sequence>
<dbReference type="AlphaFoldDB" id="A0A7Y9L9A3"/>
<keyword evidence="4" id="KW-1185">Reference proteome</keyword>
<dbReference type="Proteomes" id="UP000569914">
    <property type="component" value="Unassembled WGS sequence"/>
</dbReference>
<dbReference type="Gene3D" id="1.10.260.40">
    <property type="entry name" value="lambda repressor-like DNA-binding domains"/>
    <property type="match status" value="1"/>
</dbReference>
<dbReference type="InterPro" id="IPR050807">
    <property type="entry name" value="TransReg_Diox_bact_type"/>
</dbReference>
<dbReference type="GO" id="GO:0003700">
    <property type="term" value="F:DNA-binding transcription factor activity"/>
    <property type="evidence" value="ECO:0007669"/>
    <property type="project" value="TreeGrafter"/>
</dbReference>
<dbReference type="EMBL" id="JACCBU010000001">
    <property type="protein sequence ID" value="NYE69362.1"/>
    <property type="molecule type" value="Genomic_DNA"/>
</dbReference>
<dbReference type="CDD" id="cd00093">
    <property type="entry name" value="HTH_XRE"/>
    <property type="match status" value="1"/>
</dbReference>
<evidence type="ECO:0000256" key="1">
    <source>
        <dbReference type="ARBA" id="ARBA00023125"/>
    </source>
</evidence>
<keyword evidence="1 3" id="KW-0238">DNA-binding</keyword>
<dbReference type="InterPro" id="IPR001387">
    <property type="entry name" value="Cro/C1-type_HTH"/>
</dbReference>
<dbReference type="RefSeq" id="WP_179748093.1">
    <property type="nucleotide sequence ID" value="NZ_JACCBU010000001.1"/>
</dbReference>
<comment type="caution">
    <text evidence="3">The sequence shown here is derived from an EMBL/GenBank/DDBJ whole genome shotgun (WGS) entry which is preliminary data.</text>
</comment>
<protein>
    <submittedName>
        <fullName evidence="3">DNA-binding XRE family transcriptional regulator</fullName>
    </submittedName>
</protein>
<dbReference type="Pfam" id="PF01381">
    <property type="entry name" value="HTH_3"/>
    <property type="match status" value="1"/>
</dbReference>
<proteinExistence type="predicted"/>
<dbReference type="PANTHER" id="PTHR46797:SF1">
    <property type="entry name" value="METHYLPHOSPHONATE SYNTHASE"/>
    <property type="match status" value="1"/>
</dbReference>
<dbReference type="PROSITE" id="PS50943">
    <property type="entry name" value="HTH_CROC1"/>
    <property type="match status" value="1"/>
</dbReference>
<dbReference type="InterPro" id="IPR010982">
    <property type="entry name" value="Lambda_DNA-bd_dom_sf"/>
</dbReference>
<dbReference type="SUPFAM" id="SSF47413">
    <property type="entry name" value="lambda repressor-like DNA-binding domains"/>
    <property type="match status" value="1"/>
</dbReference>
<dbReference type="PANTHER" id="PTHR46797">
    <property type="entry name" value="HTH-TYPE TRANSCRIPTIONAL REGULATOR"/>
    <property type="match status" value="1"/>
</dbReference>
<name>A0A7Y9L9A3_9ACTN</name>
<evidence type="ECO:0000313" key="4">
    <source>
        <dbReference type="Proteomes" id="UP000569914"/>
    </source>
</evidence>
<accession>A0A7Y9L9A3</accession>